<name>A0A521ALV0_9FLAO</name>
<evidence type="ECO:0000313" key="1">
    <source>
        <dbReference type="EMBL" id="SMO35787.1"/>
    </source>
</evidence>
<accession>A0A521ALV0</accession>
<protein>
    <submittedName>
        <fullName evidence="1">Uncharacterized protein</fullName>
    </submittedName>
</protein>
<sequence length="173" mass="20496">MIQLYNLVYGKESLSKIIDKLRDWNFETLDGIGFCRMHDRYSAIELKVYNLNNYPEKDKLGQYRSYLNWNVDKDLFPIENYEYAEKELIRYSEFITDWFSTIKGETIYLVYEINFAGYGPADTWGRGAAGRAFLNAIISCFDEDLYQIGIERKEKDHPLENGIYQSVYSPRRI</sequence>
<dbReference type="OrthoDB" id="101088at237"/>
<gene>
    <name evidence="1" type="ORF">SAMN06265220_101264</name>
</gene>
<keyword evidence="2" id="KW-1185">Reference proteome</keyword>
<evidence type="ECO:0000313" key="2">
    <source>
        <dbReference type="Proteomes" id="UP000319267"/>
    </source>
</evidence>
<dbReference type="RefSeq" id="WP_142479048.1">
    <property type="nucleotide sequence ID" value="NZ_CP043612.1"/>
</dbReference>
<dbReference type="AlphaFoldDB" id="A0A521ALV0"/>
<organism evidence="1 2">
    <name type="scientific">Flavobacterium nitrogenifigens</name>
    <dbReference type="NCBI Taxonomy" id="1617283"/>
    <lineage>
        <taxon>Bacteria</taxon>
        <taxon>Pseudomonadati</taxon>
        <taxon>Bacteroidota</taxon>
        <taxon>Flavobacteriia</taxon>
        <taxon>Flavobacteriales</taxon>
        <taxon>Flavobacteriaceae</taxon>
        <taxon>Flavobacterium</taxon>
    </lineage>
</organism>
<dbReference type="Proteomes" id="UP000319267">
    <property type="component" value="Unassembled WGS sequence"/>
</dbReference>
<dbReference type="EMBL" id="FXTQ01000001">
    <property type="protein sequence ID" value="SMO35787.1"/>
    <property type="molecule type" value="Genomic_DNA"/>
</dbReference>
<proteinExistence type="predicted"/>
<reference evidence="1 2" key="1">
    <citation type="submission" date="2017-05" db="EMBL/GenBank/DDBJ databases">
        <authorList>
            <person name="Varghese N."/>
            <person name="Submissions S."/>
        </authorList>
    </citation>
    <scope>NUCLEOTIDE SEQUENCE [LARGE SCALE GENOMIC DNA]</scope>
    <source>
        <strain evidence="1 2">DSM 29982</strain>
    </source>
</reference>